<dbReference type="PANTHER" id="PTHR35797">
    <property type="entry name" value="PROTEASE-RELATED"/>
    <property type="match status" value="1"/>
</dbReference>
<keyword evidence="1" id="KW-0812">Transmembrane</keyword>
<keyword evidence="5" id="KW-1185">Reference proteome</keyword>
<feature type="domain" description="CAAX prenyl protease 2/Lysostaphin resistance protein A-like" evidence="2">
    <location>
        <begin position="141"/>
        <end position="248"/>
    </location>
</feature>
<dbReference type="InterPro" id="IPR003675">
    <property type="entry name" value="Rce1/LyrA-like_dom"/>
</dbReference>
<dbReference type="EMBL" id="CP021422">
    <property type="protein sequence ID" value="ASB39323.1"/>
    <property type="molecule type" value="Genomic_DNA"/>
</dbReference>
<organism evidence="4 6">
    <name type="scientific">Acutalibacter muris</name>
    <dbReference type="NCBI Taxonomy" id="1796620"/>
    <lineage>
        <taxon>Bacteria</taxon>
        <taxon>Bacillati</taxon>
        <taxon>Bacillota</taxon>
        <taxon>Clostridia</taxon>
        <taxon>Eubacteriales</taxon>
        <taxon>Acutalibacteraceae</taxon>
        <taxon>Acutalibacter</taxon>
    </lineage>
</organism>
<evidence type="ECO:0000256" key="1">
    <source>
        <dbReference type="SAM" id="Phobius"/>
    </source>
</evidence>
<dbReference type="RefSeq" id="WP_066536894.1">
    <property type="nucleotide sequence ID" value="NZ_CP021422.1"/>
</dbReference>
<feature type="transmembrane region" description="Helical" evidence="1">
    <location>
        <begin position="78"/>
        <end position="99"/>
    </location>
</feature>
<reference evidence="3" key="1">
    <citation type="journal article" date="2017" name="Genome Announc.">
        <title>High-Quality Whole-Genome Sequences of the Oligo-Mouse-Microbiota Bacterial Community.</title>
        <authorList>
            <person name="Garzetti D."/>
            <person name="Brugiroux S."/>
            <person name="Bunk B."/>
            <person name="Pukall R."/>
            <person name="McCoy K.D."/>
            <person name="Macpherson A.J."/>
            <person name="Stecher B."/>
        </authorList>
    </citation>
    <scope>NUCLEOTIDE SEQUENCE</scope>
    <source>
        <strain evidence="3">KB18</strain>
    </source>
</reference>
<evidence type="ECO:0000313" key="4">
    <source>
        <dbReference type="EMBL" id="QQR28613.1"/>
    </source>
</evidence>
<feature type="transmembrane region" description="Helical" evidence="1">
    <location>
        <begin position="132"/>
        <end position="156"/>
    </location>
</feature>
<accession>A0A1Z2XLM0</accession>
<keyword evidence="1" id="KW-0472">Membrane</keyword>
<evidence type="ECO:0000313" key="5">
    <source>
        <dbReference type="Proteomes" id="UP000196710"/>
    </source>
</evidence>
<feature type="transmembrane region" description="Helical" evidence="1">
    <location>
        <begin position="269"/>
        <end position="288"/>
    </location>
</feature>
<dbReference type="Proteomes" id="UP000596035">
    <property type="component" value="Chromosome"/>
</dbReference>
<reference evidence="5" key="2">
    <citation type="submission" date="2017-05" db="EMBL/GenBank/DDBJ databases">
        <title>Improved OligoMM genomes.</title>
        <authorList>
            <person name="Garzetti D."/>
        </authorList>
    </citation>
    <scope>NUCLEOTIDE SEQUENCE [LARGE SCALE GENOMIC DNA]</scope>
    <source>
        <strain evidence="5">KB18</strain>
    </source>
</reference>
<feature type="transmembrane region" description="Helical" evidence="1">
    <location>
        <begin position="33"/>
        <end position="58"/>
    </location>
</feature>
<proteinExistence type="predicted"/>
<reference evidence="4 6" key="3">
    <citation type="submission" date="2020-11" db="EMBL/GenBank/DDBJ databases">
        <title>Closed and high quality bacterial genomes of the OMM12 community.</title>
        <authorList>
            <person name="Marbouty M."/>
            <person name="Lamy-Besnier Q."/>
            <person name="Debarbieux L."/>
            <person name="Koszul R."/>
        </authorList>
    </citation>
    <scope>NUCLEOTIDE SEQUENCE [LARGE SCALE GENOMIC DNA]</scope>
    <source>
        <strain evidence="4 6">KB18</strain>
    </source>
</reference>
<sequence>MSRRGKILAFIGVEYVLVAVCTLPLFLLEAEPMGPLMLVVSVVFMFLPALSALIVRRLSGDRSGLFLRPNIRGTRKQYLMAAFLPGALTMAGAALYFLLFPGDLDLTMGYMSELLALSGQAVEVPAATLPQLIGAGLLLTLIAPLVVVNHIAAFGEELGWRGYLLPLLIEGLGGRRAVLLDGVLWGIAHAPLVCFGLNYTGEYPGAPFTGILMMTVFATVSGIFMSYLTLRSGSIWPACIAHGAVNAVREAPLLICAAGYDALLGPKPSGLIGMAGFIIMGVLLMFRLEKRPGKSEGKNRWSAYCITEQQGED</sequence>
<evidence type="ECO:0000259" key="2">
    <source>
        <dbReference type="Pfam" id="PF02517"/>
    </source>
</evidence>
<dbReference type="Proteomes" id="UP000196710">
    <property type="component" value="Chromosome"/>
</dbReference>
<evidence type="ECO:0000313" key="6">
    <source>
        <dbReference type="Proteomes" id="UP000596035"/>
    </source>
</evidence>
<keyword evidence="4" id="KW-0482">Metalloprotease</keyword>
<feature type="transmembrane region" description="Helical" evidence="1">
    <location>
        <begin position="205"/>
        <end position="228"/>
    </location>
</feature>
<name>A0A1Z2XLM0_9FIRM</name>
<dbReference type="InterPro" id="IPR042150">
    <property type="entry name" value="MmRce1-like"/>
</dbReference>
<keyword evidence="4" id="KW-0378">Hydrolase</keyword>
<evidence type="ECO:0000313" key="3">
    <source>
        <dbReference type="EMBL" id="ASB39323.1"/>
    </source>
</evidence>
<dbReference type="KEGG" id="amur:ADH66_00800"/>
<dbReference type="GO" id="GO:0004175">
    <property type="term" value="F:endopeptidase activity"/>
    <property type="evidence" value="ECO:0007669"/>
    <property type="project" value="UniProtKB-ARBA"/>
</dbReference>
<dbReference type="GO" id="GO:0080120">
    <property type="term" value="P:CAAX-box protein maturation"/>
    <property type="evidence" value="ECO:0007669"/>
    <property type="project" value="UniProtKB-ARBA"/>
</dbReference>
<dbReference type="AlphaFoldDB" id="A0A1Z2XLM0"/>
<keyword evidence="4" id="KW-0645">Protease</keyword>
<gene>
    <name evidence="3" type="ORF">ADH66_00800</name>
    <name evidence="4" type="ORF">I5Q82_10790</name>
</gene>
<dbReference type="PANTHER" id="PTHR35797:SF1">
    <property type="entry name" value="PROTEASE"/>
    <property type="match status" value="1"/>
</dbReference>
<dbReference type="EMBL" id="CP065321">
    <property type="protein sequence ID" value="QQR28613.1"/>
    <property type="molecule type" value="Genomic_DNA"/>
</dbReference>
<feature type="transmembrane region" description="Helical" evidence="1">
    <location>
        <begin position="7"/>
        <end position="27"/>
    </location>
</feature>
<keyword evidence="1" id="KW-1133">Transmembrane helix</keyword>
<dbReference type="Pfam" id="PF02517">
    <property type="entry name" value="Rce1-like"/>
    <property type="match status" value="1"/>
</dbReference>
<dbReference type="GO" id="GO:0008237">
    <property type="term" value="F:metallopeptidase activity"/>
    <property type="evidence" value="ECO:0007669"/>
    <property type="project" value="UniProtKB-KW"/>
</dbReference>
<protein>
    <submittedName>
        <fullName evidence="3 4">CPBP family intramembrane metalloprotease</fullName>
    </submittedName>
</protein>